<dbReference type="CDD" id="cd07377">
    <property type="entry name" value="WHTH_GntR"/>
    <property type="match status" value="1"/>
</dbReference>
<protein>
    <submittedName>
        <fullName evidence="5">DNA-binding FadR family transcriptional regulator</fullName>
    </submittedName>
</protein>
<proteinExistence type="predicted"/>
<sequence>MVAIRLVSPIFEGAMANHTRGEARRQYQLVADRIRALIESDGIAPGARLPAERELALQLGVSRPSLREALIALEIDGRVEIRGGSGVYVCAAPEQSDQHTPALGESPAELMNARVVLESAVITLAAARVTKPGLQRVEEALDAMRSEFVNGRKPVDADRRFHLAIADMAGNSVLAGMVGTLFDGRHSPISSGMSRRAESDHTWQAALAEHEAILRALEARNPQAAAAAMCSHLVASHGRWISEPTEASPSQHAALLS</sequence>
<name>A0ABU1Z7L5_9BURK</name>
<accession>A0ABU1Z7L5</accession>
<evidence type="ECO:0000313" key="5">
    <source>
        <dbReference type="EMBL" id="MDR7296613.1"/>
    </source>
</evidence>
<dbReference type="InterPro" id="IPR011711">
    <property type="entry name" value="GntR_C"/>
</dbReference>
<dbReference type="PANTHER" id="PTHR43537">
    <property type="entry name" value="TRANSCRIPTIONAL REGULATOR, GNTR FAMILY"/>
    <property type="match status" value="1"/>
</dbReference>
<keyword evidence="3" id="KW-0804">Transcription</keyword>
<dbReference type="InterPro" id="IPR008920">
    <property type="entry name" value="TF_FadR/GntR_C"/>
</dbReference>
<dbReference type="SUPFAM" id="SSF48008">
    <property type="entry name" value="GntR ligand-binding domain-like"/>
    <property type="match status" value="1"/>
</dbReference>
<feature type="domain" description="HTH gntR-type" evidence="4">
    <location>
        <begin position="24"/>
        <end position="92"/>
    </location>
</feature>
<evidence type="ECO:0000313" key="6">
    <source>
        <dbReference type="Proteomes" id="UP001180536"/>
    </source>
</evidence>
<dbReference type="GO" id="GO:0003677">
    <property type="term" value="F:DNA binding"/>
    <property type="evidence" value="ECO:0007669"/>
    <property type="project" value="UniProtKB-KW"/>
</dbReference>
<dbReference type="Gene3D" id="1.20.120.530">
    <property type="entry name" value="GntR ligand-binding domain-like"/>
    <property type="match status" value="1"/>
</dbReference>
<dbReference type="Gene3D" id="1.10.10.10">
    <property type="entry name" value="Winged helix-like DNA-binding domain superfamily/Winged helix DNA-binding domain"/>
    <property type="match status" value="1"/>
</dbReference>
<dbReference type="Pfam" id="PF07729">
    <property type="entry name" value="FCD"/>
    <property type="match status" value="1"/>
</dbReference>
<dbReference type="PROSITE" id="PS50949">
    <property type="entry name" value="HTH_GNTR"/>
    <property type="match status" value="1"/>
</dbReference>
<evidence type="ECO:0000256" key="1">
    <source>
        <dbReference type="ARBA" id="ARBA00023015"/>
    </source>
</evidence>
<keyword evidence="1" id="KW-0805">Transcription regulation</keyword>
<dbReference type="SUPFAM" id="SSF46785">
    <property type="entry name" value="Winged helix' DNA-binding domain"/>
    <property type="match status" value="1"/>
</dbReference>
<keyword evidence="6" id="KW-1185">Reference proteome</keyword>
<dbReference type="PRINTS" id="PR00035">
    <property type="entry name" value="HTHGNTR"/>
</dbReference>
<dbReference type="Proteomes" id="UP001180536">
    <property type="component" value="Unassembled WGS sequence"/>
</dbReference>
<organism evidence="5 6">
    <name type="scientific">Pelomonas aquatica</name>
    <dbReference type="NCBI Taxonomy" id="431058"/>
    <lineage>
        <taxon>Bacteria</taxon>
        <taxon>Pseudomonadati</taxon>
        <taxon>Pseudomonadota</taxon>
        <taxon>Betaproteobacteria</taxon>
        <taxon>Burkholderiales</taxon>
        <taxon>Sphaerotilaceae</taxon>
        <taxon>Roseateles</taxon>
    </lineage>
</organism>
<evidence type="ECO:0000256" key="2">
    <source>
        <dbReference type="ARBA" id="ARBA00023125"/>
    </source>
</evidence>
<dbReference type="SMART" id="SM00895">
    <property type="entry name" value="FCD"/>
    <property type="match status" value="1"/>
</dbReference>
<dbReference type="InterPro" id="IPR036390">
    <property type="entry name" value="WH_DNA-bd_sf"/>
</dbReference>
<reference evidence="5 6" key="1">
    <citation type="submission" date="2023-07" db="EMBL/GenBank/DDBJ databases">
        <title>Sorghum-associated microbial communities from plants grown in Nebraska, USA.</title>
        <authorList>
            <person name="Schachtman D."/>
        </authorList>
    </citation>
    <scope>NUCLEOTIDE SEQUENCE [LARGE SCALE GENOMIC DNA]</scope>
    <source>
        <strain evidence="5 6">BE310</strain>
    </source>
</reference>
<dbReference type="SMART" id="SM00345">
    <property type="entry name" value="HTH_GNTR"/>
    <property type="match status" value="1"/>
</dbReference>
<gene>
    <name evidence="5" type="ORF">J2X16_001952</name>
</gene>
<dbReference type="PANTHER" id="PTHR43537:SF5">
    <property type="entry name" value="UXU OPERON TRANSCRIPTIONAL REGULATOR"/>
    <property type="match status" value="1"/>
</dbReference>
<dbReference type="EMBL" id="JAVDXQ010000002">
    <property type="protein sequence ID" value="MDR7296613.1"/>
    <property type="molecule type" value="Genomic_DNA"/>
</dbReference>
<keyword evidence="2 5" id="KW-0238">DNA-binding</keyword>
<dbReference type="InterPro" id="IPR000524">
    <property type="entry name" value="Tscrpt_reg_HTH_GntR"/>
</dbReference>
<evidence type="ECO:0000256" key="3">
    <source>
        <dbReference type="ARBA" id="ARBA00023163"/>
    </source>
</evidence>
<comment type="caution">
    <text evidence="5">The sequence shown here is derived from an EMBL/GenBank/DDBJ whole genome shotgun (WGS) entry which is preliminary data.</text>
</comment>
<dbReference type="Pfam" id="PF00392">
    <property type="entry name" value="GntR"/>
    <property type="match status" value="1"/>
</dbReference>
<evidence type="ECO:0000259" key="4">
    <source>
        <dbReference type="PROSITE" id="PS50949"/>
    </source>
</evidence>
<dbReference type="InterPro" id="IPR036388">
    <property type="entry name" value="WH-like_DNA-bd_sf"/>
</dbReference>